<sequence length="200" mass="22579">IETSQPRKFFERVSRKGVGVWCGTVGVRSFGALVLGAQRAYRRRLVDRFSRSSRVETMLRGSALCSMAFLSLPLSLSLHTHTYARMHAYTRIRCKMTRGEVLHRIVMFKKCHRMTREIYAMPDAILRERQSGMPGSTCVSVRAGSTCDTSPFFLLGRPSFLHRLMDFNESRGMSATNEGKVVGRQTRAAAAVKLENSRDP</sequence>
<feature type="non-terminal residue" evidence="1">
    <location>
        <position position="1"/>
    </location>
</feature>
<reference evidence="1 2" key="1">
    <citation type="submission" date="2016-03" db="EMBL/GenBank/DDBJ databases">
        <title>Cyphomyrmex costatus WGS genome.</title>
        <authorList>
            <person name="Nygaard S."/>
            <person name="Hu H."/>
            <person name="Boomsma J."/>
            <person name="Zhang G."/>
        </authorList>
    </citation>
    <scope>NUCLEOTIDE SEQUENCE [LARGE SCALE GENOMIC DNA]</scope>
    <source>
        <strain evidence="1">MS0001</strain>
        <tissue evidence="1">Whole body</tissue>
    </source>
</reference>
<dbReference type="Proteomes" id="UP000078542">
    <property type="component" value="Unassembled WGS sequence"/>
</dbReference>
<accession>A0A195CR62</accession>
<dbReference type="EMBL" id="KQ977372">
    <property type="protein sequence ID" value="KYN03228.1"/>
    <property type="molecule type" value="Genomic_DNA"/>
</dbReference>
<name>A0A195CR62_9HYME</name>
<evidence type="ECO:0000313" key="2">
    <source>
        <dbReference type="Proteomes" id="UP000078542"/>
    </source>
</evidence>
<protein>
    <submittedName>
        <fullName evidence="1">Uncharacterized protein</fullName>
    </submittedName>
</protein>
<dbReference type="AlphaFoldDB" id="A0A195CR62"/>
<organism evidence="1 2">
    <name type="scientific">Cyphomyrmex costatus</name>
    <dbReference type="NCBI Taxonomy" id="456900"/>
    <lineage>
        <taxon>Eukaryota</taxon>
        <taxon>Metazoa</taxon>
        <taxon>Ecdysozoa</taxon>
        <taxon>Arthropoda</taxon>
        <taxon>Hexapoda</taxon>
        <taxon>Insecta</taxon>
        <taxon>Pterygota</taxon>
        <taxon>Neoptera</taxon>
        <taxon>Endopterygota</taxon>
        <taxon>Hymenoptera</taxon>
        <taxon>Apocrita</taxon>
        <taxon>Aculeata</taxon>
        <taxon>Formicoidea</taxon>
        <taxon>Formicidae</taxon>
        <taxon>Myrmicinae</taxon>
        <taxon>Cyphomyrmex</taxon>
    </lineage>
</organism>
<gene>
    <name evidence="1" type="ORF">ALC62_05891</name>
</gene>
<proteinExistence type="predicted"/>
<keyword evidence="2" id="KW-1185">Reference proteome</keyword>
<evidence type="ECO:0000313" key="1">
    <source>
        <dbReference type="EMBL" id="KYN03228.1"/>
    </source>
</evidence>